<evidence type="ECO:0000313" key="7">
    <source>
        <dbReference type="EMBL" id="KAG5583547.1"/>
    </source>
</evidence>
<evidence type="ECO:0000256" key="3">
    <source>
        <dbReference type="ARBA" id="ARBA00023125"/>
    </source>
</evidence>
<keyword evidence="4" id="KW-0804">Transcription</keyword>
<dbReference type="GO" id="GO:0005634">
    <property type="term" value="C:nucleus"/>
    <property type="evidence" value="ECO:0007669"/>
    <property type="project" value="UniProtKB-SubCell"/>
</dbReference>
<evidence type="ECO:0000256" key="4">
    <source>
        <dbReference type="ARBA" id="ARBA00023163"/>
    </source>
</evidence>
<accession>A0A9J5X5W4</accession>
<dbReference type="AlphaFoldDB" id="A0A9J5X5W4"/>
<keyword evidence="2" id="KW-0805">Transcription regulation</keyword>
<dbReference type="Proteomes" id="UP000824120">
    <property type="component" value="Chromosome 10"/>
</dbReference>
<dbReference type="InterPro" id="IPR036093">
    <property type="entry name" value="NAC_dom_sf"/>
</dbReference>
<sequence length="182" mass="21643">MTITHDSLDSELGVRFRPTDEQLIHYLIKFVVFNNYVCYDIQFEVLYGSKNSPHSELGVRFRTTYKQLFRYLIKFVASNNYACNDIQFEDLYESKKPWELLEDSLDTKYFFTQLKKLKPHYTKFNRRLIGGEVGKGRSKEPVGVKKVEIKKLINMKKIKRMIWILKGEYDESSPSIVHKKRV</sequence>
<evidence type="ECO:0000256" key="1">
    <source>
        <dbReference type="ARBA" id="ARBA00004123"/>
    </source>
</evidence>
<dbReference type="Gene3D" id="2.170.150.80">
    <property type="entry name" value="NAC domain"/>
    <property type="match status" value="1"/>
</dbReference>
<organism evidence="7 8">
    <name type="scientific">Solanum commersonii</name>
    <name type="common">Commerson's wild potato</name>
    <name type="synonym">Commerson's nightshade</name>
    <dbReference type="NCBI Taxonomy" id="4109"/>
    <lineage>
        <taxon>Eukaryota</taxon>
        <taxon>Viridiplantae</taxon>
        <taxon>Streptophyta</taxon>
        <taxon>Embryophyta</taxon>
        <taxon>Tracheophyta</taxon>
        <taxon>Spermatophyta</taxon>
        <taxon>Magnoliopsida</taxon>
        <taxon>eudicotyledons</taxon>
        <taxon>Gunneridae</taxon>
        <taxon>Pentapetalae</taxon>
        <taxon>asterids</taxon>
        <taxon>lamiids</taxon>
        <taxon>Solanales</taxon>
        <taxon>Solanaceae</taxon>
        <taxon>Solanoideae</taxon>
        <taxon>Solaneae</taxon>
        <taxon>Solanum</taxon>
    </lineage>
</organism>
<evidence type="ECO:0000256" key="5">
    <source>
        <dbReference type="ARBA" id="ARBA00023242"/>
    </source>
</evidence>
<feature type="domain" description="NAC" evidence="6">
    <location>
        <begin position="58"/>
        <end position="157"/>
    </location>
</feature>
<dbReference type="InterPro" id="IPR003441">
    <property type="entry name" value="NAC-dom"/>
</dbReference>
<evidence type="ECO:0000313" key="8">
    <source>
        <dbReference type="Proteomes" id="UP000824120"/>
    </source>
</evidence>
<dbReference type="GO" id="GO:0003677">
    <property type="term" value="F:DNA binding"/>
    <property type="evidence" value="ECO:0007669"/>
    <property type="project" value="UniProtKB-KW"/>
</dbReference>
<keyword evidence="8" id="KW-1185">Reference proteome</keyword>
<dbReference type="PANTHER" id="PTHR31989">
    <property type="entry name" value="NAC DOMAIN-CONTAINING PROTEIN 82-RELATED"/>
    <property type="match status" value="1"/>
</dbReference>
<evidence type="ECO:0000256" key="2">
    <source>
        <dbReference type="ARBA" id="ARBA00023015"/>
    </source>
</evidence>
<dbReference type="Pfam" id="PF02365">
    <property type="entry name" value="NAM"/>
    <property type="match status" value="1"/>
</dbReference>
<comment type="subcellular location">
    <subcellularLocation>
        <location evidence="1">Nucleus</location>
    </subcellularLocation>
</comment>
<keyword evidence="5" id="KW-0539">Nucleus</keyword>
<dbReference type="OrthoDB" id="1305923at2759"/>
<gene>
    <name evidence="7" type="ORF">H5410_054174</name>
</gene>
<evidence type="ECO:0000259" key="6">
    <source>
        <dbReference type="Pfam" id="PF02365"/>
    </source>
</evidence>
<dbReference type="EMBL" id="JACXVP010000010">
    <property type="protein sequence ID" value="KAG5583547.1"/>
    <property type="molecule type" value="Genomic_DNA"/>
</dbReference>
<reference evidence="7 8" key="1">
    <citation type="submission" date="2020-09" db="EMBL/GenBank/DDBJ databases">
        <title>De no assembly of potato wild relative species, Solanum commersonii.</title>
        <authorList>
            <person name="Cho K."/>
        </authorList>
    </citation>
    <scope>NUCLEOTIDE SEQUENCE [LARGE SCALE GENOMIC DNA]</scope>
    <source>
        <strain evidence="7">LZ3.2</strain>
        <tissue evidence="7">Leaf</tissue>
    </source>
</reference>
<protein>
    <recommendedName>
        <fullName evidence="6">NAC domain-containing protein</fullName>
    </recommendedName>
</protein>
<proteinExistence type="predicted"/>
<name>A0A9J5X5W4_SOLCO</name>
<comment type="caution">
    <text evidence="7">The sequence shown here is derived from an EMBL/GenBank/DDBJ whole genome shotgun (WGS) entry which is preliminary data.</text>
</comment>
<keyword evidence="3" id="KW-0238">DNA-binding</keyword>
<dbReference type="GO" id="GO:0006355">
    <property type="term" value="P:regulation of DNA-templated transcription"/>
    <property type="evidence" value="ECO:0007669"/>
    <property type="project" value="InterPro"/>
</dbReference>